<gene>
    <name evidence="2" type="ORF">SIID45300_02163</name>
</gene>
<reference evidence="2 3" key="2">
    <citation type="submission" date="2024-09" db="EMBL/GenBank/DDBJ databases">
        <title>Draft genome sequence of Candidatus Magnetaquicoccaceae bacterium FCR-1.</title>
        <authorList>
            <person name="Shimoshige H."/>
            <person name="Shimamura S."/>
            <person name="Taoka A."/>
            <person name="Kobayashi H."/>
            <person name="Maekawa T."/>
        </authorList>
    </citation>
    <scope>NUCLEOTIDE SEQUENCE [LARGE SCALE GENOMIC DNA]</scope>
    <source>
        <strain evidence="2 3">FCR-1</strain>
    </source>
</reference>
<dbReference type="Proteomes" id="UP001628193">
    <property type="component" value="Unassembled WGS sequence"/>
</dbReference>
<comment type="caution">
    <text evidence="2">The sequence shown here is derived from an EMBL/GenBank/DDBJ whole genome shotgun (WGS) entry which is preliminary data.</text>
</comment>
<proteinExistence type="predicted"/>
<protein>
    <recommendedName>
        <fullName evidence="4">Phosphate ABC transporter substrate-binding protein</fullName>
    </recommendedName>
</protein>
<dbReference type="Gene3D" id="3.40.190.10">
    <property type="entry name" value="Periplasmic binding protein-like II"/>
    <property type="match status" value="1"/>
</dbReference>
<keyword evidence="1" id="KW-0732">Signal</keyword>
<evidence type="ECO:0008006" key="4">
    <source>
        <dbReference type="Google" id="ProtNLM"/>
    </source>
</evidence>
<name>A0ABQ0CAC3_9PROT</name>
<accession>A0ABQ0CAC3</accession>
<feature type="chain" id="PRO_5047125052" description="Phosphate ABC transporter substrate-binding protein" evidence="1">
    <location>
        <begin position="22"/>
        <end position="142"/>
    </location>
</feature>
<evidence type="ECO:0000313" key="2">
    <source>
        <dbReference type="EMBL" id="GAB0057829.1"/>
    </source>
</evidence>
<evidence type="ECO:0000256" key="1">
    <source>
        <dbReference type="SAM" id="SignalP"/>
    </source>
</evidence>
<dbReference type="SUPFAM" id="SSF53850">
    <property type="entry name" value="Periplasmic binding protein-like II"/>
    <property type="match status" value="1"/>
</dbReference>
<dbReference type="EMBL" id="BAAFGK010000004">
    <property type="protein sequence ID" value="GAB0057829.1"/>
    <property type="molecule type" value="Genomic_DNA"/>
</dbReference>
<sequence length="142" mass="15772">MKTALILLIPMLAFVPEAALAENLVVVVHPSNRLATLTRPQLSDLFLGRGATFPDGRRAMIVEQARDSRTREIFFRMINGMSLNQVNTYWARLTFSGRVNPPTFMTDGQGVLQTVANNPEAIGYVEAGLVDESVRVLLDLRE</sequence>
<organism evidence="2 3">
    <name type="scientific">Candidatus Magnetaquiglobus chichijimensis</name>
    <dbReference type="NCBI Taxonomy" id="3141448"/>
    <lineage>
        <taxon>Bacteria</taxon>
        <taxon>Pseudomonadati</taxon>
        <taxon>Pseudomonadota</taxon>
        <taxon>Magnetococcia</taxon>
        <taxon>Magnetococcales</taxon>
        <taxon>Candidatus Magnetaquicoccaceae</taxon>
        <taxon>Candidatus Magnetaquiglobus</taxon>
    </lineage>
</organism>
<reference evidence="2 3" key="1">
    <citation type="submission" date="2024-05" db="EMBL/GenBank/DDBJ databases">
        <authorList>
            <consortium name="Candidatus Magnetaquicoccaceae bacterium FCR-1 genome sequencing consortium"/>
            <person name="Shimoshige H."/>
            <person name="Shimamura S."/>
            <person name="Taoka A."/>
            <person name="Kobayashi H."/>
            <person name="Maekawa T."/>
        </authorList>
    </citation>
    <scope>NUCLEOTIDE SEQUENCE [LARGE SCALE GENOMIC DNA]</scope>
    <source>
        <strain evidence="2 3">FCR-1</strain>
    </source>
</reference>
<keyword evidence="3" id="KW-1185">Reference proteome</keyword>
<feature type="signal peptide" evidence="1">
    <location>
        <begin position="1"/>
        <end position="21"/>
    </location>
</feature>
<evidence type="ECO:0000313" key="3">
    <source>
        <dbReference type="Proteomes" id="UP001628193"/>
    </source>
</evidence>
<dbReference type="RefSeq" id="WP_420905517.1">
    <property type="nucleotide sequence ID" value="NZ_BAAFGK010000004.1"/>
</dbReference>